<dbReference type="Proteomes" id="UP000243507">
    <property type="component" value="Unassembled WGS sequence"/>
</dbReference>
<evidence type="ECO:0000313" key="1">
    <source>
        <dbReference type="EMBL" id="PCD77938.1"/>
    </source>
</evidence>
<protein>
    <submittedName>
        <fullName evidence="1">Uncharacterized protein</fullName>
    </submittedName>
</protein>
<organism evidence="1 2">
    <name type="scientific">Pseudothioclava arenosa</name>
    <dbReference type="NCBI Taxonomy" id="1795308"/>
    <lineage>
        <taxon>Bacteria</taxon>
        <taxon>Pseudomonadati</taxon>
        <taxon>Pseudomonadota</taxon>
        <taxon>Alphaproteobacteria</taxon>
        <taxon>Rhodobacterales</taxon>
        <taxon>Paracoccaceae</taxon>
        <taxon>Pseudothioclava</taxon>
    </lineage>
</organism>
<evidence type="ECO:0000313" key="2">
    <source>
        <dbReference type="Proteomes" id="UP000243507"/>
    </source>
</evidence>
<reference evidence="1 2" key="1">
    <citation type="submission" date="2017-09" db="EMBL/GenBank/DDBJ databases">
        <title>A multilocus sequence analysis scheme for characterization of bacteria in the genus Thioclava.</title>
        <authorList>
            <person name="Liu Y."/>
            <person name="Shao Z."/>
        </authorList>
    </citation>
    <scope>NUCLEOTIDE SEQUENCE [LARGE SCALE GENOMIC DNA]</scope>
    <source>
        <strain evidence="1 2">CAU 1312</strain>
    </source>
</reference>
<dbReference type="EMBL" id="NTJD01000001">
    <property type="protein sequence ID" value="PCD77938.1"/>
    <property type="molecule type" value="Genomic_DNA"/>
</dbReference>
<dbReference type="AlphaFoldDB" id="A0A2A4CUH6"/>
<proteinExistence type="predicted"/>
<gene>
    <name evidence="1" type="ORF">CLN94_01090</name>
</gene>
<sequence>MTRSKLTKKRARLLAELEHLVGKNCYNGNIQNWGPGGVYEGKGRDFRYPLTMIDESGEKRRRKYPAATDVSPQMLATGYYAFGANRLHIIEALDDVLRHLETHHGLKL</sequence>
<keyword evidence="2" id="KW-1185">Reference proteome</keyword>
<name>A0A2A4CUH6_9RHOB</name>
<dbReference type="OrthoDB" id="8452813at2"/>
<dbReference type="RefSeq" id="WP_096430125.1">
    <property type="nucleotide sequence ID" value="NZ_NTJD01000001.1"/>
</dbReference>
<accession>A0A2A4CUH6</accession>
<comment type="caution">
    <text evidence="1">The sequence shown here is derived from an EMBL/GenBank/DDBJ whole genome shotgun (WGS) entry which is preliminary data.</text>
</comment>